<name>A0A1G5PLS3_9RHOB</name>
<keyword evidence="2" id="KW-0808">Transferase</keyword>
<dbReference type="Proteomes" id="UP000198767">
    <property type="component" value="Unassembled WGS sequence"/>
</dbReference>
<dbReference type="AlphaFoldDB" id="A0A1G5PLS3"/>
<dbReference type="GO" id="GO:0016758">
    <property type="term" value="F:hexosyltransferase activity"/>
    <property type="evidence" value="ECO:0007669"/>
    <property type="project" value="InterPro"/>
</dbReference>
<feature type="domain" description="Glycosyl transferase family 28 C-terminal" evidence="1">
    <location>
        <begin position="246"/>
        <end position="386"/>
    </location>
</feature>
<dbReference type="InterPro" id="IPR016683">
    <property type="entry name" value="Glyco_trans_28_RedA_prd"/>
</dbReference>
<dbReference type="SUPFAM" id="SSF53756">
    <property type="entry name" value="UDP-Glycosyltransferase/glycogen phosphorylase"/>
    <property type="match status" value="1"/>
</dbReference>
<dbReference type="InterPro" id="IPR007235">
    <property type="entry name" value="Glyco_trans_28_C"/>
</dbReference>
<accession>A0A1G5PLS3</accession>
<evidence type="ECO:0000259" key="1">
    <source>
        <dbReference type="Pfam" id="PF04101"/>
    </source>
</evidence>
<evidence type="ECO:0000313" key="2">
    <source>
        <dbReference type="EMBL" id="SCZ50467.1"/>
    </source>
</evidence>
<dbReference type="Gene3D" id="3.40.50.2000">
    <property type="entry name" value="Glycogen Phosphorylase B"/>
    <property type="match status" value="1"/>
</dbReference>
<keyword evidence="3" id="KW-1185">Reference proteome</keyword>
<sequence>MTSKILQSPTHCRKTDPNPTIRGPRIMLYSHDTFGLGHLRRSRALAAAITSASSGASALILTGSPVAGRFAFPSRVDHLRLPGVIKRADGSYASRTMGMDIDETTDLRANLILSSAQSYAPDVLIVDKEPNGFRGELMPTLAHLKEHHETKLVLGLRDVLDEPEVLAAEWERKDALRTTETFYDEIWVYGTRSVYDPTQGLELSASAQNRMHWTGYLRRDLGEIDPPPEQPYILITPGGGGDGAAMVDLVLSAYEQSSDLEPRAVLVYGPFLSGETREEFERRVAALNGRVTAVGFESKIETLFAGAQGVVCMGGYNTFCEVLSFDKPAVIVPRTTPRLEQWIRASRAEELGLIAMLDEQRDGLTPASMVRAIKALAQQKLPSAAAQSEGLLDGLDYVTARVAALLQGTVSKAAE</sequence>
<proteinExistence type="predicted"/>
<dbReference type="STRING" id="1156985.SAMN04488118_101291"/>
<dbReference type="EMBL" id="FMWG01000001">
    <property type="protein sequence ID" value="SCZ50467.1"/>
    <property type="molecule type" value="Genomic_DNA"/>
</dbReference>
<dbReference type="Pfam" id="PF04101">
    <property type="entry name" value="Glyco_tran_28_C"/>
    <property type="match status" value="1"/>
</dbReference>
<organism evidence="2 3">
    <name type="scientific">Epibacterium ulvae</name>
    <dbReference type="NCBI Taxonomy" id="1156985"/>
    <lineage>
        <taxon>Bacteria</taxon>
        <taxon>Pseudomonadati</taxon>
        <taxon>Pseudomonadota</taxon>
        <taxon>Alphaproteobacteria</taxon>
        <taxon>Rhodobacterales</taxon>
        <taxon>Roseobacteraceae</taxon>
        <taxon>Epibacterium</taxon>
    </lineage>
</organism>
<reference evidence="2 3" key="1">
    <citation type="submission" date="2016-10" db="EMBL/GenBank/DDBJ databases">
        <authorList>
            <person name="de Groot N.N."/>
        </authorList>
    </citation>
    <scope>NUCLEOTIDE SEQUENCE [LARGE SCALE GENOMIC DNA]</scope>
    <source>
        <strain evidence="2 3">U95</strain>
    </source>
</reference>
<dbReference type="PANTHER" id="PTHR21015:SF28">
    <property type="entry name" value="SLL1722 PROTEIN"/>
    <property type="match status" value="1"/>
</dbReference>
<gene>
    <name evidence="2" type="ORF">SAMN04488118_101291</name>
</gene>
<evidence type="ECO:0000313" key="3">
    <source>
        <dbReference type="Proteomes" id="UP000198767"/>
    </source>
</evidence>
<dbReference type="PANTHER" id="PTHR21015">
    <property type="entry name" value="UDP-N-ACETYLGLUCOSAMINE--N-ACETYLMURAMYL-(PENTAPEPTIDE) PYROPHOSPHORYL-UNDECAPRENOL N-ACETYLGLUCOSAMINE TRANSFERASE 1"/>
    <property type="match status" value="1"/>
</dbReference>
<dbReference type="PIRSF" id="PIRSF017085">
    <property type="entry name" value="Glycosyltransf_RedA_prd"/>
    <property type="match status" value="1"/>
</dbReference>
<protein>
    <submittedName>
        <fullName evidence="2">Predicted glycosyl transferase</fullName>
    </submittedName>
</protein>